<feature type="transmembrane region" description="Helical" evidence="12">
    <location>
        <begin position="12"/>
        <end position="33"/>
    </location>
</feature>
<keyword evidence="8 12" id="KW-0812">Transmembrane</keyword>
<keyword evidence="7" id="KW-0831">Ubiquinone biosynthesis</keyword>
<feature type="transmembrane region" description="Helical" evidence="12">
    <location>
        <begin position="222"/>
        <end position="249"/>
    </location>
</feature>
<dbReference type="eggNOG" id="COG0382">
    <property type="taxonomic scope" value="Bacteria"/>
</dbReference>
<evidence type="ECO:0000256" key="5">
    <source>
        <dbReference type="ARBA" id="ARBA00022519"/>
    </source>
</evidence>
<comment type="cofactor">
    <cofactor evidence="1">
        <name>Mg(2+)</name>
        <dbReference type="ChEBI" id="CHEBI:18420"/>
    </cofactor>
</comment>
<feature type="transmembrane region" description="Helical" evidence="12">
    <location>
        <begin position="49"/>
        <end position="71"/>
    </location>
</feature>
<dbReference type="PANTHER" id="PTHR11048">
    <property type="entry name" value="PRENYLTRANSFERASES"/>
    <property type="match status" value="1"/>
</dbReference>
<dbReference type="RefSeq" id="WP_013023550.1">
    <property type="nucleotide sequence ID" value="NC_013949.1"/>
</dbReference>
<feature type="transmembrane region" description="Helical" evidence="12">
    <location>
        <begin position="92"/>
        <end position="111"/>
    </location>
</feature>
<dbReference type="NCBIfam" id="NF009515">
    <property type="entry name" value="PRK12874.1"/>
    <property type="match status" value="1"/>
</dbReference>
<evidence type="ECO:0000256" key="11">
    <source>
        <dbReference type="ARBA" id="ARBA00034524"/>
    </source>
</evidence>
<dbReference type="GO" id="GO:0008412">
    <property type="term" value="F:4-hydroxybenzoate polyprenyltransferase activity"/>
    <property type="evidence" value="ECO:0007669"/>
    <property type="project" value="UniProtKB-EC"/>
</dbReference>
<keyword evidence="5" id="KW-0997">Cell inner membrane</keyword>
<evidence type="ECO:0000256" key="12">
    <source>
        <dbReference type="SAM" id="Phobius"/>
    </source>
</evidence>
<dbReference type="InterPro" id="IPR039653">
    <property type="entry name" value="Prenyltransferase"/>
</dbReference>
<sequence>MWKKLKNFSELVMFEHTIFSAAFSLMAISIALFKKYSSQEFSWRENLTLLLLCTIALISARNFAMGFNRFCDRDIDRKNNRTKNRPSVDGRISAKSVALFCVFNAVIFILVSYCINSLAFGLSFLFLVILALYSYMKRFSVMAHYFLGVCLALAPISGVIAILGVVPLWSVLLALGVLFWVAGFDLLYSLQDMEFDKKEGLFSFPSRFGIDKTLFFSRLSHFLAVVFWLAFVMFIHGGLFAYLGLFVAMGMLAYEQYLVQKDLLNIPRAFFVTNGYLGFIFLGFIFLDIFYKIFFLHF</sequence>
<dbReference type="InterPro" id="IPR044878">
    <property type="entry name" value="UbiA_sf"/>
</dbReference>
<dbReference type="FunFam" id="1.20.120.1780:FF:000001">
    <property type="entry name" value="4-hydroxybenzoate octaprenyltransferase"/>
    <property type="match status" value="1"/>
</dbReference>
<dbReference type="EMBL" id="FN555004">
    <property type="protein sequence ID" value="CBG40482.1"/>
    <property type="molecule type" value="Genomic_DNA"/>
</dbReference>
<comment type="subcellular location">
    <subcellularLocation>
        <location evidence="2">Membrane</location>
        <topology evidence="2">Multi-pass membrane protein</topology>
    </subcellularLocation>
</comment>
<keyword evidence="14" id="KW-1185">Reference proteome</keyword>
<dbReference type="NCBIfam" id="TIGR01475">
    <property type="entry name" value="ubiA_other"/>
    <property type="match status" value="1"/>
</dbReference>
<dbReference type="Pfam" id="PF01040">
    <property type="entry name" value="UbiA"/>
    <property type="match status" value="1"/>
</dbReference>
<evidence type="ECO:0000256" key="2">
    <source>
        <dbReference type="ARBA" id="ARBA00004141"/>
    </source>
</evidence>
<feature type="transmembrane region" description="Helical" evidence="12">
    <location>
        <begin position="269"/>
        <end position="291"/>
    </location>
</feature>
<evidence type="ECO:0000256" key="3">
    <source>
        <dbReference type="ARBA" id="ARBA00005985"/>
    </source>
</evidence>
<gene>
    <name evidence="13" type="primary">ubiA</name>
    <name evidence="13" type="ordered locus">HMU12280</name>
</gene>
<keyword evidence="4" id="KW-1003">Cell membrane</keyword>
<evidence type="ECO:0000256" key="9">
    <source>
        <dbReference type="ARBA" id="ARBA00022989"/>
    </source>
</evidence>
<dbReference type="GO" id="GO:0006744">
    <property type="term" value="P:ubiquinone biosynthetic process"/>
    <property type="evidence" value="ECO:0007669"/>
    <property type="project" value="UniProtKB-KW"/>
</dbReference>
<dbReference type="FunFam" id="1.10.357.140:FF:000008">
    <property type="entry name" value="4-hydroxybenzoate octaprenyltransferase"/>
    <property type="match status" value="1"/>
</dbReference>
<organism evidence="13 14">
    <name type="scientific">Helicobacter mustelae (strain ATCC 43772 / CCUG 25715 / CIP 103759 / LMG 18044 / NCTC 12198 / R85-136P)</name>
    <name type="common">Campylobacter mustelae</name>
    <dbReference type="NCBI Taxonomy" id="679897"/>
    <lineage>
        <taxon>Bacteria</taxon>
        <taxon>Pseudomonadati</taxon>
        <taxon>Campylobacterota</taxon>
        <taxon>Epsilonproteobacteria</taxon>
        <taxon>Campylobacterales</taxon>
        <taxon>Helicobacteraceae</taxon>
        <taxon>Helicobacter</taxon>
    </lineage>
</organism>
<dbReference type="STRING" id="679897.HMU12280"/>
<evidence type="ECO:0000256" key="10">
    <source>
        <dbReference type="ARBA" id="ARBA00023136"/>
    </source>
</evidence>
<dbReference type="KEGG" id="hms:HMU12280"/>
<dbReference type="PANTHER" id="PTHR11048:SF28">
    <property type="entry name" value="4-HYDROXYBENZOATE POLYPRENYLTRANSFERASE, MITOCHONDRIAL"/>
    <property type="match status" value="1"/>
</dbReference>
<name>D3UJ07_HELM1</name>
<feature type="transmembrane region" description="Helical" evidence="12">
    <location>
        <begin position="117"/>
        <end position="136"/>
    </location>
</feature>
<keyword evidence="6 13" id="KW-0808">Transferase</keyword>
<feature type="transmembrane region" description="Helical" evidence="12">
    <location>
        <begin position="169"/>
        <end position="188"/>
    </location>
</feature>
<dbReference type="NCBIfam" id="NF041585">
    <property type="entry name" value="MqnP_Cj_Hp"/>
    <property type="match status" value="1"/>
</dbReference>
<keyword evidence="10 12" id="KW-0472">Membrane</keyword>
<dbReference type="InterPro" id="IPR006371">
    <property type="entry name" value="Polyprenyltransferase_UbiA-li"/>
</dbReference>
<dbReference type="InterPro" id="IPR000537">
    <property type="entry name" value="UbiA_prenyltransferase"/>
</dbReference>
<evidence type="ECO:0000256" key="4">
    <source>
        <dbReference type="ARBA" id="ARBA00022475"/>
    </source>
</evidence>
<dbReference type="HOGENOM" id="CLU_034879_5_1_7"/>
<dbReference type="AlphaFoldDB" id="D3UJ07"/>
<evidence type="ECO:0000256" key="1">
    <source>
        <dbReference type="ARBA" id="ARBA00001946"/>
    </source>
</evidence>
<dbReference type="GO" id="GO:0005886">
    <property type="term" value="C:plasma membrane"/>
    <property type="evidence" value="ECO:0007669"/>
    <property type="project" value="TreeGrafter"/>
</dbReference>
<reference evidence="13 14" key="1">
    <citation type="journal article" date="2010" name="BMC Genomics">
        <title>Comparative genomics and proteomics of Helicobacter mustelae, an ulcerogenic and carcinogenic gastric pathogen.</title>
        <authorList>
            <person name="O'Toole P.W."/>
            <person name="Snelling W.J."/>
            <person name="Canchaya C."/>
            <person name="Forde B.M."/>
            <person name="Hardie K.R."/>
            <person name="Josenhans C."/>
            <person name="Graham R.L.J."/>
            <person name="McMullan G."/>
            <person name="Parkhill J."/>
            <person name="Belda E."/>
            <person name="Bentley S.D."/>
        </authorList>
    </citation>
    <scope>NUCLEOTIDE SEQUENCE [LARGE SCALE GENOMIC DNA]</scope>
    <source>
        <strain evidence="14">ATCC 43772 / LMG 18044 / NCTC 12198 / 12198</strain>
    </source>
</reference>
<dbReference type="Gene3D" id="1.20.120.1780">
    <property type="entry name" value="UbiA prenyltransferase"/>
    <property type="match status" value="1"/>
</dbReference>
<proteinExistence type="inferred from homology"/>
<dbReference type="EC" id="2.5.1.39" evidence="11"/>
<feature type="transmembrane region" description="Helical" evidence="12">
    <location>
        <begin position="143"/>
        <end position="163"/>
    </location>
</feature>
<evidence type="ECO:0000313" key="14">
    <source>
        <dbReference type="Proteomes" id="UP000001522"/>
    </source>
</evidence>
<dbReference type="Gene3D" id="1.10.357.140">
    <property type="entry name" value="UbiA prenyltransferase"/>
    <property type="match status" value="1"/>
</dbReference>
<evidence type="ECO:0000256" key="6">
    <source>
        <dbReference type="ARBA" id="ARBA00022679"/>
    </source>
</evidence>
<evidence type="ECO:0000256" key="8">
    <source>
        <dbReference type="ARBA" id="ARBA00022692"/>
    </source>
</evidence>
<accession>D3UJ07</accession>
<protein>
    <recommendedName>
        <fullName evidence="11">4-hydroxybenzoate polyprenyltransferase</fullName>
        <ecNumber evidence="11">2.5.1.39</ecNumber>
    </recommendedName>
</protein>
<keyword evidence="9 12" id="KW-1133">Transmembrane helix</keyword>
<dbReference type="Proteomes" id="UP000001522">
    <property type="component" value="Chromosome"/>
</dbReference>
<comment type="similarity">
    <text evidence="3">Belongs to the UbiA prenyltransferase family.</text>
</comment>
<evidence type="ECO:0000313" key="13">
    <source>
        <dbReference type="EMBL" id="CBG40482.1"/>
    </source>
</evidence>
<dbReference type="CDD" id="cd13959">
    <property type="entry name" value="PT_UbiA_COQ2"/>
    <property type="match status" value="1"/>
</dbReference>
<evidence type="ECO:0000256" key="7">
    <source>
        <dbReference type="ARBA" id="ARBA00022688"/>
    </source>
</evidence>